<accession>A0A4R6YES2</accession>
<proteinExistence type="predicted"/>
<gene>
    <name evidence="3" type="ORF">DES43_113131</name>
</gene>
<dbReference type="InterPro" id="IPR019080">
    <property type="entry name" value="YqaJ_viral_recombinase"/>
</dbReference>
<feature type="compositionally biased region" description="Basic and acidic residues" evidence="1">
    <location>
        <begin position="306"/>
        <end position="315"/>
    </location>
</feature>
<dbReference type="InterPro" id="IPR011604">
    <property type="entry name" value="PDDEXK-like_dom_sf"/>
</dbReference>
<evidence type="ECO:0000256" key="1">
    <source>
        <dbReference type="SAM" id="MobiDB-lite"/>
    </source>
</evidence>
<dbReference type="Pfam" id="PF09588">
    <property type="entry name" value="YqaJ"/>
    <property type="match status" value="1"/>
</dbReference>
<dbReference type="AlphaFoldDB" id="A0A4R6YES2"/>
<dbReference type="RefSeq" id="WP_133675398.1">
    <property type="nucleotide sequence ID" value="NZ_SNZF01000013.1"/>
</dbReference>
<evidence type="ECO:0000259" key="2">
    <source>
        <dbReference type="Pfam" id="PF09588"/>
    </source>
</evidence>
<feature type="region of interest" description="Disordered" evidence="1">
    <location>
        <begin position="287"/>
        <end position="315"/>
    </location>
</feature>
<evidence type="ECO:0000313" key="4">
    <source>
        <dbReference type="Proteomes" id="UP000294958"/>
    </source>
</evidence>
<feature type="domain" description="YqaJ viral recombinase" evidence="2">
    <location>
        <begin position="14"/>
        <end position="137"/>
    </location>
</feature>
<feature type="compositionally biased region" description="Polar residues" evidence="1">
    <location>
        <begin position="287"/>
        <end position="299"/>
    </location>
</feature>
<evidence type="ECO:0000313" key="3">
    <source>
        <dbReference type="EMBL" id="TDR34700.1"/>
    </source>
</evidence>
<dbReference type="EMBL" id="SNZF01000013">
    <property type="protein sequence ID" value="TDR34700.1"/>
    <property type="molecule type" value="Genomic_DNA"/>
</dbReference>
<dbReference type="InterPro" id="IPR011335">
    <property type="entry name" value="Restrct_endonuc-II-like"/>
</dbReference>
<dbReference type="SUPFAM" id="SSF52980">
    <property type="entry name" value="Restriction endonuclease-like"/>
    <property type="match status" value="1"/>
</dbReference>
<name>A0A4R6YES2_9HYPH</name>
<dbReference type="Proteomes" id="UP000294958">
    <property type="component" value="Unassembled WGS sequence"/>
</dbReference>
<protein>
    <submittedName>
        <fullName evidence="3">YqaJ-like recombinase protein</fullName>
    </submittedName>
</protein>
<sequence length="315" mass="35722">MSVQVILPADRAAWLDARKQDVTASVAGALLGIHPYQTPYGLWAEKSGRVASDDTDNPVLRRGRLLEPVVIEMLREDRPDWTVEYRRDNAYYRHVEHRIGATPDAFATRPDIYGRGIVQVKTVADDKFRREWIDADTGEVVLPLWIAVQAIVEATLTESTWACVAVMVIGRGIDLQIVDVPLNTRVMNRLRREVREFWRMVEECREPSIDWNRDGASIVDVYRDSMPDRKDLTQVIGLDGTVCAFWDARQDYSHASKIMEATRPRILHALGAAEAGFTKNWNITARTSVRTGPNGQPVKSRSLRISPKENPDARF</sequence>
<dbReference type="OrthoDB" id="7801725at2"/>
<organism evidence="3 4">
    <name type="scientific">Aquamicrobium defluvii</name>
    <dbReference type="NCBI Taxonomy" id="69279"/>
    <lineage>
        <taxon>Bacteria</taxon>
        <taxon>Pseudomonadati</taxon>
        <taxon>Pseudomonadota</taxon>
        <taxon>Alphaproteobacteria</taxon>
        <taxon>Hyphomicrobiales</taxon>
        <taxon>Phyllobacteriaceae</taxon>
        <taxon>Aquamicrobium</taxon>
    </lineage>
</organism>
<reference evidence="3 4" key="1">
    <citation type="submission" date="2019-03" db="EMBL/GenBank/DDBJ databases">
        <title>Genomic Encyclopedia of Type Strains, Phase IV (KMG-IV): sequencing the most valuable type-strain genomes for metagenomic binning, comparative biology and taxonomic classification.</title>
        <authorList>
            <person name="Goeker M."/>
        </authorList>
    </citation>
    <scope>NUCLEOTIDE SEQUENCE [LARGE SCALE GENOMIC DNA]</scope>
    <source>
        <strain evidence="3 4">DSM 11603</strain>
    </source>
</reference>
<dbReference type="Gene3D" id="3.90.320.10">
    <property type="match status" value="1"/>
</dbReference>
<keyword evidence="4" id="KW-1185">Reference proteome</keyword>
<comment type="caution">
    <text evidence="3">The sequence shown here is derived from an EMBL/GenBank/DDBJ whole genome shotgun (WGS) entry which is preliminary data.</text>
</comment>